<accession>A0A6A7ZPZ6</accession>
<proteinExistence type="predicted"/>
<dbReference type="EMBL" id="WISP01000102">
    <property type="protein sequence ID" value="MQW04755.1"/>
    <property type="molecule type" value="Genomic_DNA"/>
</dbReference>
<comment type="caution">
    <text evidence="1">The sequence shown here is derived from an EMBL/GenBank/DDBJ whole genome shotgun (WGS) entry which is preliminary data.</text>
</comment>
<sequence>MLSSDVVILTMGLIEGWYDNKFDCYLNKAPSNTLIRADEPRFSFHRFRLDDVVEGMSRGIEVSLEFGVKNILLTVSGPIGSDIYERGIGACK</sequence>
<name>A0A6A7ZPZ6_RHIML</name>
<organism evidence="1">
    <name type="scientific">Rhizobium meliloti</name>
    <name type="common">Ensifer meliloti</name>
    <name type="synonym">Sinorhizobium meliloti</name>
    <dbReference type="NCBI Taxonomy" id="382"/>
    <lineage>
        <taxon>Bacteria</taxon>
        <taxon>Pseudomonadati</taxon>
        <taxon>Pseudomonadota</taxon>
        <taxon>Alphaproteobacteria</taxon>
        <taxon>Hyphomicrobiales</taxon>
        <taxon>Rhizobiaceae</taxon>
        <taxon>Sinorhizobium/Ensifer group</taxon>
        <taxon>Sinorhizobium</taxon>
    </lineage>
</organism>
<dbReference type="AlphaFoldDB" id="A0A6A7ZPZ6"/>
<reference evidence="1" key="1">
    <citation type="journal article" date="2013" name="Genome Biol.">
        <title>Comparative genomics of the core and accessory genomes of 48 Sinorhizobium strains comprising five genospecies.</title>
        <authorList>
            <person name="Sugawara M."/>
            <person name="Epstein B."/>
            <person name="Badgley B.D."/>
            <person name="Unno T."/>
            <person name="Xu L."/>
            <person name="Reese J."/>
            <person name="Gyaneshwar P."/>
            <person name="Denny R."/>
            <person name="Mudge J."/>
            <person name="Bharti A.K."/>
            <person name="Farmer A.D."/>
            <person name="May G.D."/>
            <person name="Woodward J.E."/>
            <person name="Medigue C."/>
            <person name="Vallenet D."/>
            <person name="Lajus A."/>
            <person name="Rouy Z."/>
            <person name="Martinez-Vaz B."/>
            <person name="Tiffin P."/>
            <person name="Young N.D."/>
            <person name="Sadowsky M.J."/>
        </authorList>
    </citation>
    <scope>NUCLEOTIDE SEQUENCE</scope>
    <source>
        <strain evidence="1">M30</strain>
    </source>
</reference>
<evidence type="ECO:0000313" key="1">
    <source>
        <dbReference type="EMBL" id="MQW04755.1"/>
    </source>
</evidence>
<gene>
    <name evidence="1" type="ORF">GHK45_13420</name>
</gene>
<protein>
    <submittedName>
        <fullName evidence="1">Uncharacterized protein</fullName>
    </submittedName>
</protein>